<feature type="repeat" description="ANK" evidence="3">
    <location>
        <begin position="64"/>
        <end position="96"/>
    </location>
</feature>
<evidence type="ECO:0000313" key="5">
    <source>
        <dbReference type="EMBL" id="CDP29389.1"/>
    </source>
</evidence>
<dbReference type="EMBL" id="FO904940">
    <property type="protein sequence ID" value="CDP29389.1"/>
    <property type="molecule type" value="Genomic_DNA"/>
</dbReference>
<dbReference type="OrthoDB" id="4772757at2759"/>
<dbReference type="AlphaFoldDB" id="B2ALN8"/>
<organism evidence="4">
    <name type="scientific">Podospora anserina (strain S / ATCC MYA-4624 / DSM 980 / FGSC 10383)</name>
    <name type="common">Pleurage anserina</name>
    <dbReference type="NCBI Taxonomy" id="515849"/>
    <lineage>
        <taxon>Eukaryota</taxon>
        <taxon>Fungi</taxon>
        <taxon>Dikarya</taxon>
        <taxon>Ascomycota</taxon>
        <taxon>Pezizomycotina</taxon>
        <taxon>Sordariomycetes</taxon>
        <taxon>Sordariomycetidae</taxon>
        <taxon>Sordariales</taxon>
        <taxon>Podosporaceae</taxon>
        <taxon>Podospora</taxon>
        <taxon>Podospora anserina</taxon>
    </lineage>
</organism>
<reference evidence="4" key="2">
    <citation type="submission" date="2008-07" db="EMBL/GenBank/DDBJ databases">
        <authorList>
            <person name="Genoscope - CEA"/>
        </authorList>
    </citation>
    <scope>NUCLEOTIDE SEQUENCE</scope>
    <source>
        <strain evidence="4">S mat+</strain>
    </source>
</reference>
<gene>
    <name evidence="4" type="ORF">PODANS_5_4180</name>
</gene>
<dbReference type="Pfam" id="PF13637">
    <property type="entry name" value="Ank_4"/>
    <property type="match status" value="1"/>
</dbReference>
<reference evidence="4 6" key="1">
    <citation type="journal article" date="2008" name="Genome Biol.">
        <title>The genome sequence of the model ascomycete fungus Podospora anserina.</title>
        <authorList>
            <person name="Espagne E."/>
            <person name="Lespinet O."/>
            <person name="Malagnac F."/>
            <person name="Da Silva C."/>
            <person name="Jaillon O."/>
            <person name="Porcel B.M."/>
            <person name="Couloux A."/>
            <person name="Aury J.-M."/>
            <person name="Segurens B."/>
            <person name="Poulain J."/>
            <person name="Anthouard V."/>
            <person name="Grossetete S."/>
            <person name="Khalili H."/>
            <person name="Coppin E."/>
            <person name="Dequard-Chablat M."/>
            <person name="Picard M."/>
            <person name="Contamine V."/>
            <person name="Arnaise S."/>
            <person name="Bourdais A."/>
            <person name="Berteaux-Lecellier V."/>
            <person name="Gautheret D."/>
            <person name="de Vries R.P."/>
            <person name="Battaglia E."/>
            <person name="Coutinho P.M."/>
            <person name="Danchin E.G.J."/>
            <person name="Henrissat B."/>
            <person name="El Khoury R."/>
            <person name="Sainsard-Chanet A."/>
            <person name="Boivin A."/>
            <person name="Pinan-Lucarre B."/>
            <person name="Sellem C.H."/>
            <person name="Debuchy R."/>
            <person name="Wincker P."/>
            <person name="Weissenbach J."/>
            <person name="Silar P."/>
        </authorList>
    </citation>
    <scope>NUCLEOTIDE SEQUENCE [LARGE SCALE GENOMIC DNA]</scope>
    <source>
        <strain evidence="6">S / ATCC MYA-4624 / DSM 980 / FGSC 10383</strain>
        <strain evidence="4">S mat+</strain>
    </source>
</reference>
<keyword evidence="2 3" id="KW-0040">ANK repeat</keyword>
<dbReference type="PANTHER" id="PTHR24198:SF188">
    <property type="entry name" value="ANKYRIN REPEAT DOMAIN 55"/>
    <property type="match status" value="1"/>
</dbReference>
<dbReference type="VEuPathDB" id="FungiDB:PODANS_5_4180"/>
<feature type="repeat" description="ANK" evidence="3">
    <location>
        <begin position="204"/>
        <end position="232"/>
    </location>
</feature>
<dbReference type="eggNOG" id="KOG4177">
    <property type="taxonomic scope" value="Eukaryota"/>
</dbReference>
<dbReference type="RefSeq" id="XP_001904969.1">
    <property type="nucleotide sequence ID" value="XM_001904934.1"/>
</dbReference>
<keyword evidence="1" id="KW-0677">Repeat</keyword>
<protein>
    <submittedName>
        <fullName evidence="5">Ankyrin repeats-containing protein</fullName>
    </submittedName>
    <submittedName>
        <fullName evidence="4">Podospora anserina S mat+ genomic DNA chromosome 5, supercontig 4</fullName>
    </submittedName>
</protein>
<dbReference type="InterPro" id="IPR002110">
    <property type="entry name" value="Ankyrin_rpt"/>
</dbReference>
<dbReference type="HOGENOM" id="CLU_000134_18_0_1"/>
<dbReference type="Proteomes" id="UP000001197">
    <property type="component" value="Chromosome 5"/>
</dbReference>
<dbReference type="SUPFAM" id="SSF48403">
    <property type="entry name" value="Ankyrin repeat"/>
    <property type="match status" value="1"/>
</dbReference>
<dbReference type="EMBL" id="CU633866">
    <property type="protein sequence ID" value="CAP64876.1"/>
    <property type="molecule type" value="Genomic_DNA"/>
</dbReference>
<name>B2ALN8_PODAN</name>
<dbReference type="KEGG" id="pan:PODANSg1991"/>
<dbReference type="PRINTS" id="PR01415">
    <property type="entry name" value="ANKYRIN"/>
</dbReference>
<dbReference type="PROSITE" id="PS50088">
    <property type="entry name" value="ANK_REPEAT"/>
    <property type="match status" value="5"/>
</dbReference>
<feature type="repeat" description="ANK" evidence="3">
    <location>
        <begin position="268"/>
        <end position="292"/>
    </location>
</feature>
<evidence type="ECO:0000256" key="2">
    <source>
        <dbReference type="ARBA" id="ARBA00023043"/>
    </source>
</evidence>
<feature type="repeat" description="ANK" evidence="3">
    <location>
        <begin position="97"/>
        <end position="129"/>
    </location>
</feature>
<evidence type="ECO:0000256" key="3">
    <source>
        <dbReference type="PROSITE-ProRule" id="PRU00023"/>
    </source>
</evidence>
<evidence type="ECO:0000313" key="4">
    <source>
        <dbReference type="EMBL" id="CAP64876.1"/>
    </source>
</evidence>
<dbReference type="Pfam" id="PF12796">
    <property type="entry name" value="Ank_2"/>
    <property type="match status" value="2"/>
</dbReference>
<accession>B2ALN8</accession>
<dbReference type="GeneID" id="6189145"/>
<dbReference type="PROSITE" id="PS50297">
    <property type="entry name" value="ANK_REP_REGION"/>
    <property type="match status" value="4"/>
</dbReference>
<dbReference type="Gene3D" id="1.25.40.20">
    <property type="entry name" value="Ankyrin repeat-containing domain"/>
    <property type="match status" value="2"/>
</dbReference>
<dbReference type="SMART" id="SM00248">
    <property type="entry name" value="ANK"/>
    <property type="match status" value="8"/>
</dbReference>
<dbReference type="GO" id="GO:0005737">
    <property type="term" value="C:cytoplasm"/>
    <property type="evidence" value="ECO:0007669"/>
    <property type="project" value="TreeGrafter"/>
</dbReference>
<reference evidence="5" key="4">
    <citation type="submission" date="2015-04" db="EMBL/GenBank/DDBJ databases">
        <title>Maintaining two mating types: Structure of the mating type locus and its role in heterokaryosis in Podospora anserina.</title>
        <authorList>
            <person name="Grognet P."/>
            <person name="Bidard F."/>
            <person name="Kuchly C."/>
            <person name="Chan Ho Tong L."/>
            <person name="Coppin E."/>
            <person name="Ait Benkhali J."/>
            <person name="Couloux A."/>
            <person name="Wincker P."/>
            <person name="Debuchy R."/>
            <person name="Silar P."/>
        </authorList>
    </citation>
    <scope>NUCLEOTIDE SEQUENCE</scope>
</reference>
<keyword evidence="6" id="KW-1185">Reference proteome</keyword>
<dbReference type="InterPro" id="IPR036770">
    <property type="entry name" value="Ankyrin_rpt-contain_sf"/>
</dbReference>
<reference evidence="6" key="3">
    <citation type="journal article" date="2014" name="Genetics">
        <title>Maintaining two mating types: Structure of the mating type locus and its role in heterokaryosis in Podospora anserina.</title>
        <authorList>
            <person name="Grognet P."/>
            <person name="Bidard F."/>
            <person name="Kuchly C."/>
            <person name="Tong L.C.H."/>
            <person name="Coppin E."/>
            <person name="Benkhali J.A."/>
            <person name="Couloux A."/>
            <person name="Wincker P."/>
            <person name="Debuchy R."/>
            <person name="Silar P."/>
        </authorList>
    </citation>
    <scope>GENOME REANNOTATION</scope>
    <source>
        <strain evidence="6">S / ATCC MYA-4624 / DSM 980 / FGSC 10383</strain>
    </source>
</reference>
<proteinExistence type="predicted"/>
<sequence>MGGHRDAAEVLLSCGADPEPRSLLYSTSLTLLIWQRGKKERDESMGIIQLLLEKGADPNGADDDGDTSLISCSVFQQVEVTQLLLKHGAQVDVANNDGKKAIHAAATECDPRMIRLLLDHGANPAQKDIDGWKALHMAAQMDKKGTLEVVKVLVDTRRIEINDQEEKGTTALYLAVQAGRPDVAQVLLEAGADPNITTKPDFWPLRRAVLTSNMELLNLLLSHGADVNLSDSKGRNIVHFACAQSDANILKRVVEASPDALPQQRDDNGGTPLHVAVQNDNEEIALALMELGGASKRQRAE</sequence>
<dbReference type="STRING" id="515849.B2ALN8"/>
<evidence type="ECO:0000313" key="6">
    <source>
        <dbReference type="Proteomes" id="UP000001197"/>
    </source>
</evidence>
<evidence type="ECO:0000256" key="1">
    <source>
        <dbReference type="ARBA" id="ARBA00022737"/>
    </source>
</evidence>
<feature type="repeat" description="ANK" evidence="3">
    <location>
        <begin position="167"/>
        <end position="199"/>
    </location>
</feature>
<dbReference type="PANTHER" id="PTHR24198">
    <property type="entry name" value="ANKYRIN REPEAT AND PROTEIN KINASE DOMAIN-CONTAINING PROTEIN"/>
    <property type="match status" value="1"/>
</dbReference>